<feature type="compositionally biased region" description="Polar residues" evidence="1">
    <location>
        <begin position="144"/>
        <end position="157"/>
    </location>
</feature>
<feature type="region of interest" description="Disordered" evidence="1">
    <location>
        <begin position="67"/>
        <end position="87"/>
    </location>
</feature>
<proteinExistence type="predicted"/>
<dbReference type="Pfam" id="PF24494">
    <property type="entry name" value="DUF7587"/>
    <property type="match status" value="1"/>
</dbReference>
<organism evidence="3 4">
    <name type="scientific">Penicillium vulpinum</name>
    <dbReference type="NCBI Taxonomy" id="29845"/>
    <lineage>
        <taxon>Eukaryota</taxon>
        <taxon>Fungi</taxon>
        <taxon>Dikarya</taxon>
        <taxon>Ascomycota</taxon>
        <taxon>Pezizomycotina</taxon>
        <taxon>Eurotiomycetes</taxon>
        <taxon>Eurotiomycetidae</taxon>
        <taxon>Eurotiales</taxon>
        <taxon>Aspergillaceae</taxon>
        <taxon>Penicillium</taxon>
    </lineage>
</organism>
<feature type="domain" description="DUF7587" evidence="2">
    <location>
        <begin position="226"/>
        <end position="364"/>
    </location>
</feature>
<dbReference type="AlphaFoldDB" id="A0A1V6S2V4"/>
<feature type="compositionally biased region" description="Polar residues" evidence="1">
    <location>
        <begin position="177"/>
        <end position="186"/>
    </location>
</feature>
<evidence type="ECO:0000313" key="4">
    <source>
        <dbReference type="Proteomes" id="UP000191518"/>
    </source>
</evidence>
<reference evidence="4" key="1">
    <citation type="journal article" date="2017" name="Nat. Microbiol.">
        <title>Global analysis of biosynthetic gene clusters reveals vast potential of secondary metabolite production in Penicillium species.</title>
        <authorList>
            <person name="Nielsen J.C."/>
            <person name="Grijseels S."/>
            <person name="Prigent S."/>
            <person name="Ji B."/>
            <person name="Dainat J."/>
            <person name="Nielsen K.F."/>
            <person name="Frisvad J.C."/>
            <person name="Workman M."/>
            <person name="Nielsen J."/>
        </authorList>
    </citation>
    <scope>NUCLEOTIDE SEQUENCE [LARGE SCALE GENOMIC DNA]</scope>
    <source>
        <strain evidence="4">IBT 29486</strain>
    </source>
</reference>
<dbReference type="Proteomes" id="UP000191518">
    <property type="component" value="Unassembled WGS sequence"/>
</dbReference>
<comment type="caution">
    <text evidence="3">The sequence shown here is derived from an EMBL/GenBank/DDBJ whole genome shotgun (WGS) entry which is preliminary data.</text>
</comment>
<name>A0A1V6S2V4_9EURO</name>
<feature type="compositionally biased region" description="Acidic residues" evidence="1">
    <location>
        <begin position="497"/>
        <end position="520"/>
    </location>
</feature>
<evidence type="ECO:0000313" key="3">
    <source>
        <dbReference type="EMBL" id="OQE08362.1"/>
    </source>
</evidence>
<sequence>MEGEWKSITQRIKSTAVTLHLPLLEKTADDIDTSQWGTRATMVGLRTESPPQTPHIPHIRSLTLRQRSEEERSHYFAESGDQRSESITMSAGNTQEQIDHLEEIDPNGNDKSVVTSHGKMCLWCNHDVIIDETECCDDQCQQNDPEQNKIPDQTQQPQHRRQEHQDWSHQDQHPEEQNQYSKQQDQYLEHQVCGQQNHDQGQDHPNRQGYHWDHDLAMQGVPADKLPPLLFRWSNHDSQGVNTRTLFLAGLFCNAEWFHPEDVSESQFESFFQSHVTKEKTKTPFISTCQSPLSPFHRAVAGQNGAMITIIDTSKLNTKVFYAYPLAIRTRTLILRGWKGFGEYLIWGHIPTEAIAFTVDIASLQQIVRSHRDVNRLVQIPLISSSLRCDTKLRDMLALKRKSPFRSGRTLGKLLTLLQVPAIYWENLATEFAKGWGWRHKKEISLFHRGIQSAPPYQSEELTDSESEAPWPTPQKTPGSTPQKMYFSSDRISDWMSDVDYEPPETDEESGEISESEDMAESGSMSICDQTETEDDGKFSTHETLSSGISPDDYGAEHPLEQVHSQEVIDLISENDETSSQRALQRDWPSDDDTYMYHETPTKIRGNLPQSDNKVTNHLLLNGHTDMDFFGKVRN</sequence>
<dbReference type="EMBL" id="MDYP01000010">
    <property type="protein sequence ID" value="OQE08362.1"/>
    <property type="molecule type" value="Genomic_DNA"/>
</dbReference>
<feature type="compositionally biased region" description="Basic and acidic residues" evidence="1">
    <location>
        <begin position="163"/>
        <end position="176"/>
    </location>
</feature>
<feature type="compositionally biased region" description="Polar residues" evidence="1">
    <location>
        <begin position="474"/>
        <end position="483"/>
    </location>
</feature>
<gene>
    <name evidence="3" type="ORF">PENVUL_c010G05739</name>
</gene>
<dbReference type="InterPro" id="IPR056009">
    <property type="entry name" value="DUF7587"/>
</dbReference>
<keyword evidence="4" id="KW-1185">Reference proteome</keyword>
<feature type="compositionally biased region" description="Basic and acidic residues" evidence="1">
    <location>
        <begin position="67"/>
        <end position="84"/>
    </location>
</feature>
<feature type="region of interest" description="Disordered" evidence="1">
    <location>
        <begin position="455"/>
        <end position="557"/>
    </location>
</feature>
<protein>
    <recommendedName>
        <fullName evidence="2">DUF7587 domain-containing protein</fullName>
    </recommendedName>
</protein>
<evidence type="ECO:0000256" key="1">
    <source>
        <dbReference type="SAM" id="MobiDB-lite"/>
    </source>
</evidence>
<feature type="region of interest" description="Disordered" evidence="1">
    <location>
        <begin position="144"/>
        <end position="187"/>
    </location>
</feature>
<accession>A0A1V6S2V4</accession>
<evidence type="ECO:0000259" key="2">
    <source>
        <dbReference type="Pfam" id="PF24494"/>
    </source>
</evidence>